<evidence type="ECO:0000313" key="2">
    <source>
        <dbReference type="WBParaSite" id="nRc.2.0.1.t12916-RA"/>
    </source>
</evidence>
<proteinExistence type="predicted"/>
<name>A0A915IFF5_ROMCU</name>
<dbReference type="AlphaFoldDB" id="A0A915IFF5"/>
<evidence type="ECO:0000313" key="1">
    <source>
        <dbReference type="Proteomes" id="UP000887565"/>
    </source>
</evidence>
<keyword evidence="1" id="KW-1185">Reference proteome</keyword>
<reference evidence="2" key="1">
    <citation type="submission" date="2022-11" db="UniProtKB">
        <authorList>
            <consortium name="WormBaseParasite"/>
        </authorList>
    </citation>
    <scope>IDENTIFICATION</scope>
</reference>
<dbReference type="Proteomes" id="UP000887565">
    <property type="component" value="Unplaced"/>
</dbReference>
<dbReference type="WBParaSite" id="nRc.2.0.1.t12916-RA">
    <property type="protein sequence ID" value="nRc.2.0.1.t12916-RA"/>
    <property type="gene ID" value="nRc.2.0.1.g12916"/>
</dbReference>
<accession>A0A915IFF5</accession>
<organism evidence="1 2">
    <name type="scientific">Romanomermis culicivorax</name>
    <name type="common">Nematode worm</name>
    <dbReference type="NCBI Taxonomy" id="13658"/>
    <lineage>
        <taxon>Eukaryota</taxon>
        <taxon>Metazoa</taxon>
        <taxon>Ecdysozoa</taxon>
        <taxon>Nematoda</taxon>
        <taxon>Enoplea</taxon>
        <taxon>Dorylaimia</taxon>
        <taxon>Mermithida</taxon>
        <taxon>Mermithoidea</taxon>
        <taxon>Mermithidae</taxon>
        <taxon>Romanomermis</taxon>
    </lineage>
</organism>
<sequence>MWSDLKAVTMRLNLRSISEISDKDRTLLERRAKVWTYKEYISKFIRQRKSAKTSFYLPVDQMLFCITNNLQLNL</sequence>
<protein>
    <submittedName>
        <fullName evidence="2">Uncharacterized protein</fullName>
    </submittedName>
</protein>